<evidence type="ECO:0000256" key="3">
    <source>
        <dbReference type="ARBA" id="ARBA00022692"/>
    </source>
</evidence>
<comment type="caution">
    <text evidence="8">The sequence shown here is derived from an EMBL/GenBank/DDBJ whole genome shotgun (WGS) entry which is preliminary data.</text>
</comment>
<keyword evidence="5 6" id="KW-0472">Membrane</keyword>
<dbReference type="AlphaFoldDB" id="A0A0B2VAD2"/>
<feature type="domain" description="Protein root UVB sensitive/RUS" evidence="7">
    <location>
        <begin position="53"/>
        <end position="284"/>
    </location>
</feature>
<gene>
    <name evidence="8" type="ORF">Tcan_13358</name>
</gene>
<evidence type="ECO:0000313" key="8">
    <source>
        <dbReference type="EMBL" id="KHN78473.1"/>
    </source>
</evidence>
<dbReference type="GO" id="GO:0016020">
    <property type="term" value="C:membrane"/>
    <property type="evidence" value="ECO:0007669"/>
    <property type="project" value="UniProtKB-SubCell"/>
</dbReference>
<comment type="similarity">
    <text evidence="2">Belongs to the RUS1 family.</text>
</comment>
<protein>
    <submittedName>
        <fullName evidence="8">UPF0420 protein C16orf58-like protein</fullName>
    </submittedName>
</protein>
<sequence length="403" mass="45065">MKGREIGKRTMSKYIEEYAKEPRNSIVINESEINIVEGHKKIVSFLKLNFWKAFFIEVFLPRGYPHSVSNDYINYQIWDTVQAFASSMTSALATEAVLRGAGVGDQNASALAATLTWLIRDGLGMVSRIVFAWLQSAQLDADCKRWRLAADFLNDFAFSLELLAAAFPDQFTLLVCLSSLMRSIVGVAGGATRTTVVQHQARCNNVADVSAKDGSQETLVNVTALVCSLILLPLVSGRTILVWIFYMLFTGVHLYANYSAVMALHFETLNQKLLEIVTKHFVETGDVCSLNKGNELEPLLRGCALRHYGCRLSKAIMCKLSATSDFFVVAYEPKFGKAYVAMASGAVQREQIKAAFYVEYAIITGRFPSSKEAELFLECLRMKGWRVDVHRLAFDQWTYTSKD</sequence>
<dbReference type="InterPro" id="IPR054549">
    <property type="entry name" value="UVB_sens_RUS_dom"/>
</dbReference>
<evidence type="ECO:0000256" key="2">
    <source>
        <dbReference type="ARBA" id="ARBA00007558"/>
    </source>
</evidence>
<accession>A0A0B2VAD2</accession>
<reference evidence="8 9" key="1">
    <citation type="submission" date="2014-11" db="EMBL/GenBank/DDBJ databases">
        <title>Genetic blueprint of the zoonotic pathogen Toxocara canis.</title>
        <authorList>
            <person name="Zhu X.-Q."/>
            <person name="Korhonen P.K."/>
            <person name="Cai H."/>
            <person name="Young N.D."/>
            <person name="Nejsum P."/>
            <person name="von Samson-Himmelstjerna G."/>
            <person name="Boag P.R."/>
            <person name="Tan P."/>
            <person name="Li Q."/>
            <person name="Min J."/>
            <person name="Yang Y."/>
            <person name="Wang X."/>
            <person name="Fang X."/>
            <person name="Hall R.S."/>
            <person name="Hofmann A."/>
            <person name="Sternberg P.W."/>
            <person name="Jex A.R."/>
            <person name="Gasser R.B."/>
        </authorList>
    </citation>
    <scope>NUCLEOTIDE SEQUENCE [LARGE SCALE GENOMIC DNA]</scope>
    <source>
        <strain evidence="8">PN_DK_2014</strain>
    </source>
</reference>
<feature type="transmembrane region" description="Helical" evidence="6">
    <location>
        <begin position="241"/>
        <end position="264"/>
    </location>
</feature>
<comment type="subcellular location">
    <subcellularLocation>
        <location evidence="1">Membrane</location>
    </subcellularLocation>
</comment>
<evidence type="ECO:0000256" key="6">
    <source>
        <dbReference type="SAM" id="Phobius"/>
    </source>
</evidence>
<evidence type="ECO:0000313" key="9">
    <source>
        <dbReference type="Proteomes" id="UP000031036"/>
    </source>
</evidence>
<name>A0A0B2VAD2_TOXCA</name>
<proteinExistence type="inferred from homology"/>
<organism evidence="8 9">
    <name type="scientific">Toxocara canis</name>
    <name type="common">Canine roundworm</name>
    <dbReference type="NCBI Taxonomy" id="6265"/>
    <lineage>
        <taxon>Eukaryota</taxon>
        <taxon>Metazoa</taxon>
        <taxon>Ecdysozoa</taxon>
        <taxon>Nematoda</taxon>
        <taxon>Chromadorea</taxon>
        <taxon>Rhabditida</taxon>
        <taxon>Spirurina</taxon>
        <taxon>Ascaridomorpha</taxon>
        <taxon>Ascaridoidea</taxon>
        <taxon>Toxocaridae</taxon>
        <taxon>Toxocara</taxon>
    </lineage>
</organism>
<evidence type="ECO:0000256" key="5">
    <source>
        <dbReference type="ARBA" id="ARBA00023136"/>
    </source>
</evidence>
<dbReference type="PANTHER" id="PTHR12770">
    <property type="entry name" value="RUS1 FAMILY PROTEIN C16ORF58"/>
    <property type="match status" value="1"/>
</dbReference>
<dbReference type="EMBL" id="JPKZ01002097">
    <property type="protein sequence ID" value="KHN78473.1"/>
    <property type="molecule type" value="Genomic_DNA"/>
</dbReference>
<keyword evidence="3 6" id="KW-0812">Transmembrane</keyword>
<evidence type="ECO:0000259" key="7">
    <source>
        <dbReference type="Pfam" id="PF04884"/>
    </source>
</evidence>
<dbReference type="OMA" id="WRLIADC"/>
<keyword evidence="4 6" id="KW-1133">Transmembrane helix</keyword>
<keyword evidence="9" id="KW-1185">Reference proteome</keyword>
<evidence type="ECO:0000256" key="1">
    <source>
        <dbReference type="ARBA" id="ARBA00004370"/>
    </source>
</evidence>
<dbReference type="PANTHER" id="PTHR12770:SF31">
    <property type="entry name" value="RUS FAMILY MEMBER 1"/>
    <property type="match status" value="1"/>
</dbReference>
<dbReference type="InterPro" id="IPR006968">
    <property type="entry name" value="RUS_fam"/>
</dbReference>
<evidence type="ECO:0000256" key="4">
    <source>
        <dbReference type="ARBA" id="ARBA00022989"/>
    </source>
</evidence>
<dbReference type="Pfam" id="PF04884">
    <property type="entry name" value="UVB_sens_prot"/>
    <property type="match status" value="1"/>
</dbReference>
<dbReference type="Proteomes" id="UP000031036">
    <property type="component" value="Unassembled WGS sequence"/>
</dbReference>
<dbReference type="OrthoDB" id="364779at2759"/>